<name>A0A4P9WH63_9FUNG</name>
<dbReference type="Proteomes" id="UP000269721">
    <property type="component" value="Unassembled WGS sequence"/>
</dbReference>
<feature type="region of interest" description="Disordered" evidence="1">
    <location>
        <begin position="219"/>
        <end position="288"/>
    </location>
</feature>
<gene>
    <name evidence="2" type="ORF">BDK51DRAFT_38199</name>
</gene>
<feature type="compositionally biased region" description="Polar residues" evidence="1">
    <location>
        <begin position="235"/>
        <end position="247"/>
    </location>
</feature>
<keyword evidence="3" id="KW-1185">Reference proteome</keyword>
<protein>
    <submittedName>
        <fullName evidence="2">Uncharacterized protein</fullName>
    </submittedName>
</protein>
<accession>A0A4P9WH63</accession>
<dbReference type="AlphaFoldDB" id="A0A4P9WH63"/>
<evidence type="ECO:0000256" key="1">
    <source>
        <dbReference type="SAM" id="MobiDB-lite"/>
    </source>
</evidence>
<dbReference type="EMBL" id="KZ994751">
    <property type="protein sequence ID" value="RKO92161.1"/>
    <property type="molecule type" value="Genomic_DNA"/>
</dbReference>
<evidence type="ECO:0000313" key="3">
    <source>
        <dbReference type="Proteomes" id="UP000269721"/>
    </source>
</evidence>
<evidence type="ECO:0000313" key="2">
    <source>
        <dbReference type="EMBL" id="RKO92161.1"/>
    </source>
</evidence>
<proteinExistence type="predicted"/>
<dbReference type="OrthoDB" id="2118161at2759"/>
<reference evidence="3" key="1">
    <citation type="journal article" date="2018" name="Nat. Microbiol.">
        <title>Leveraging single-cell genomics to expand the fungal tree of life.</title>
        <authorList>
            <person name="Ahrendt S.R."/>
            <person name="Quandt C.A."/>
            <person name="Ciobanu D."/>
            <person name="Clum A."/>
            <person name="Salamov A."/>
            <person name="Andreopoulos B."/>
            <person name="Cheng J.F."/>
            <person name="Woyke T."/>
            <person name="Pelin A."/>
            <person name="Henrissat B."/>
            <person name="Reynolds N.K."/>
            <person name="Benny G.L."/>
            <person name="Smith M.E."/>
            <person name="James T.Y."/>
            <person name="Grigoriev I.V."/>
        </authorList>
    </citation>
    <scope>NUCLEOTIDE SEQUENCE [LARGE SCALE GENOMIC DNA]</scope>
</reference>
<organism evidence="2 3">
    <name type="scientific">Blyttiomyces helicus</name>
    <dbReference type="NCBI Taxonomy" id="388810"/>
    <lineage>
        <taxon>Eukaryota</taxon>
        <taxon>Fungi</taxon>
        <taxon>Fungi incertae sedis</taxon>
        <taxon>Chytridiomycota</taxon>
        <taxon>Chytridiomycota incertae sedis</taxon>
        <taxon>Chytridiomycetes</taxon>
        <taxon>Chytridiomycetes incertae sedis</taxon>
        <taxon>Blyttiomyces</taxon>
    </lineage>
</organism>
<sequence>MESLWKIDKGHFRLYDLLVRDEIESNLKTLAPSTMKLVKTSKQCIYVDAFLCRRTLDVINSIVPFTASNVLSSKDKRVEFQKSIKEKAPEVRGKYYHADANSTLDKDLKDVNESWKDLDCVMYKSQVTVGVKFTIPEHLLAMFMYGFSLSACGRIESSKATTKDISYKKIDIPPLLNDSLYLGAARSEQESFMGLHPFGQAGMDEMAYCVYTVGTAGDTGQARRTSGKEGARTPHFTQQTALRQSTAAWRFNPNAPPQHTETTPPSYPFQAAPSPNHLLKPPQQQPHP</sequence>